<protein>
    <submittedName>
        <fullName evidence="1">Ferredoxin</fullName>
    </submittedName>
</protein>
<name>A0A0H3JAF9_CLOPA</name>
<dbReference type="EMBL" id="CP009268">
    <property type="protein sequence ID" value="AJA53501.1"/>
    <property type="molecule type" value="Genomic_DNA"/>
</dbReference>
<sequence length="118" mass="13241">MGVATMTTDKYQKCIDECNKCAQACYEYFKACLNEPDVGARKNYISIFVKCGQMCQMSSTLISIDAQFAKDHCKLCATICDKCAQECAMFKDDHCQKCTQECGTCAEECRKMAGIQYL</sequence>
<dbReference type="RefSeq" id="WP_034829853.1">
    <property type="nucleotide sequence ID" value="NZ_ANZB01000008.1"/>
</dbReference>
<evidence type="ECO:0000313" key="1">
    <source>
        <dbReference type="EMBL" id="AJA53501.1"/>
    </source>
</evidence>
<proteinExistence type="predicted"/>
<dbReference type="Pfam" id="PF03860">
    <property type="entry name" value="Csp"/>
    <property type="match status" value="1"/>
</dbReference>
<accession>A0A0H3JAF9</accession>
<dbReference type="CDD" id="cd08026">
    <property type="entry name" value="DUF326"/>
    <property type="match status" value="1"/>
</dbReference>
<dbReference type="eggNOG" id="ENOG5032SB1">
    <property type="taxonomic scope" value="Bacteria"/>
</dbReference>
<dbReference type="InterPro" id="IPR044543">
    <property type="entry name" value="YHJQ-like"/>
</dbReference>
<dbReference type="PANTHER" id="PTHR37310:SF1">
    <property type="entry name" value="CYTOPLASMIC PROTEIN"/>
    <property type="match status" value="1"/>
</dbReference>
<dbReference type="Proteomes" id="UP000028042">
    <property type="component" value="Unassembled WGS sequence"/>
</dbReference>
<reference evidence="1 4" key="1">
    <citation type="journal article" date="2015" name="Genome Announc.">
        <title>Complete Genome Sequence of the Nitrogen-Fixing and Solvent-Producing Clostridium pasteurianum DSM 525.</title>
        <authorList>
            <person name="Poehlein A."/>
            <person name="Grosse-Honebrink A."/>
            <person name="Zhang Y."/>
            <person name="Minton N.P."/>
            <person name="Daniel R."/>
        </authorList>
    </citation>
    <scope>NUCLEOTIDE SEQUENCE [LARGE SCALE GENOMIC DNA]</scope>
    <source>
        <strain evidence="1">DSM 525</strain>
        <strain evidence="4">DSM 525 / ATCC 6013</strain>
    </source>
</reference>
<organism evidence="1 4">
    <name type="scientific">Clostridium pasteurianum DSM 525 = ATCC 6013</name>
    <dbReference type="NCBI Taxonomy" id="1262449"/>
    <lineage>
        <taxon>Bacteria</taxon>
        <taxon>Bacillati</taxon>
        <taxon>Bacillota</taxon>
        <taxon>Clostridia</taxon>
        <taxon>Eubacteriales</taxon>
        <taxon>Clostridiaceae</taxon>
        <taxon>Clostridium</taxon>
    </lineage>
</organism>
<dbReference type="PANTHER" id="PTHR37310">
    <property type="entry name" value="CYTOPLASMIC PROTEIN-RELATED"/>
    <property type="match status" value="1"/>
</dbReference>
<dbReference type="EMBL" id="JPGY02000001">
    <property type="protein sequence ID" value="KRU14474.1"/>
    <property type="molecule type" value="Genomic_DNA"/>
</dbReference>
<dbReference type="Gene3D" id="1.20.1270.360">
    <property type="match status" value="1"/>
</dbReference>
<keyword evidence="4" id="KW-1185">Reference proteome</keyword>
<dbReference type="InterPro" id="IPR005560">
    <property type="entry name" value="Csp_YhjQ"/>
</dbReference>
<dbReference type="GeneID" id="93075553"/>
<dbReference type="AlphaFoldDB" id="A0A0H3JAF9"/>
<dbReference type="PATRIC" id="fig|1262449.7.peg.3495"/>
<dbReference type="KEGG" id="cpat:CLPA_c34510"/>
<evidence type="ECO:0000313" key="4">
    <source>
        <dbReference type="Proteomes" id="UP000030905"/>
    </source>
</evidence>
<gene>
    <name evidence="1" type="ORF">CLPA_c34510</name>
    <name evidence="2" type="ORF">CP6013_03732</name>
</gene>
<evidence type="ECO:0000313" key="3">
    <source>
        <dbReference type="Proteomes" id="UP000028042"/>
    </source>
</evidence>
<reference evidence="2 3" key="3">
    <citation type="journal article" name="Genome Announc.">
        <title>Improved Draft Genome Sequence of Clostridium pasteurianum Strain ATCC 6013 (DSM 525) Using a Hybrid Next-Generation Sequencing Approach.</title>
        <authorList>
            <person name="Pyne M.E."/>
            <person name="Utturkar S."/>
            <person name="Brown S.D."/>
            <person name="Moo-Young M."/>
            <person name="Chung D.A."/>
            <person name="Chou C.P."/>
        </authorList>
    </citation>
    <scope>NUCLEOTIDE SEQUENCE [LARGE SCALE GENOMIC DNA]</scope>
    <source>
        <strain evidence="2 3">ATCC 6013</strain>
    </source>
</reference>
<evidence type="ECO:0000313" key="2">
    <source>
        <dbReference type="EMBL" id="KRU14474.1"/>
    </source>
</evidence>
<reference evidence="2" key="2">
    <citation type="submission" date="2015-10" db="EMBL/GenBank/DDBJ databases">
        <title>Improved Draft Genome Sequence of Clostridium pasteurianum Strain ATCC 6013 (DSM 525) Using a Hybrid Next-Generation Sequencing Approach.</title>
        <authorList>
            <person name="Pyne M.E."/>
            <person name="Utturkar S.M."/>
            <person name="Brown S.D."/>
            <person name="Moo-Young M."/>
            <person name="Chung D.A."/>
            <person name="Chou P.C."/>
        </authorList>
    </citation>
    <scope>NUCLEOTIDE SEQUENCE</scope>
    <source>
        <strain evidence="2">ATCC 6013</strain>
    </source>
</reference>
<dbReference type="KEGG" id="cpae:CPAST_c34510"/>
<dbReference type="Proteomes" id="UP000030905">
    <property type="component" value="Chromosome"/>
</dbReference>